<dbReference type="FunFam" id="2.20.100.10:FF:000010">
    <property type="entry name" value="ADAM metallopeptidase with thrombospondin type 1 motif 9"/>
    <property type="match status" value="1"/>
</dbReference>
<dbReference type="SUPFAM" id="SSF55486">
    <property type="entry name" value="Metalloproteases ('zincins'), catalytic domain"/>
    <property type="match status" value="1"/>
</dbReference>
<evidence type="ECO:0000256" key="7">
    <source>
        <dbReference type="ARBA" id="ARBA00022729"/>
    </source>
</evidence>
<feature type="disulfide bond" evidence="17">
    <location>
        <begin position="398"/>
        <end position="404"/>
    </location>
</feature>
<feature type="binding site" evidence="16 18">
    <location>
        <position position="438"/>
    </location>
    <ligand>
        <name>Zn(2+)</name>
        <dbReference type="ChEBI" id="CHEBI:29105"/>
        <note>catalytic</note>
    </ligand>
</feature>
<evidence type="ECO:0000256" key="1">
    <source>
        <dbReference type="ARBA" id="ARBA00004498"/>
    </source>
</evidence>
<keyword evidence="12" id="KW-0865">Zymogen</keyword>
<feature type="binding site" evidence="16 18">
    <location>
        <position position="442"/>
    </location>
    <ligand>
        <name>Zn(2+)</name>
        <dbReference type="ChEBI" id="CHEBI:29105"/>
        <note>catalytic</note>
    </ligand>
</feature>
<dbReference type="Pfam" id="PF19030">
    <property type="entry name" value="TSP1_ADAMTS"/>
    <property type="match status" value="9"/>
</dbReference>
<feature type="region of interest" description="Disordered" evidence="19">
    <location>
        <begin position="221"/>
        <end position="284"/>
    </location>
</feature>
<feature type="binding site" evidence="16">
    <location>
        <position position="380"/>
    </location>
    <ligand>
        <name>Ca(2+)</name>
        <dbReference type="ChEBI" id="CHEBI:29108"/>
        <label>2</label>
    </ligand>
</feature>
<keyword evidence="4" id="KW-0645">Protease</keyword>
<keyword evidence="5" id="KW-0165">Cleavage on pair of basic residues</keyword>
<feature type="domain" description="Peptidase M12B" evidence="20">
    <location>
        <begin position="294"/>
        <end position="503"/>
    </location>
</feature>
<dbReference type="GeneTree" id="ENSGT00940000158636"/>
<dbReference type="OMA" id="CKFEWEP"/>
<dbReference type="Gene3D" id="2.20.100.10">
    <property type="entry name" value="Thrombospondin type-1 (TSP1) repeat"/>
    <property type="match status" value="8"/>
</dbReference>
<feature type="binding site" evidence="16">
    <location>
        <position position="380"/>
    </location>
    <ligand>
        <name>Ca(2+)</name>
        <dbReference type="ChEBI" id="CHEBI:29108"/>
        <label>1</label>
    </ligand>
</feature>
<dbReference type="InterPro" id="IPR024079">
    <property type="entry name" value="MetalloPept_cat_dom_sf"/>
</dbReference>
<feature type="compositionally biased region" description="Basic residues" evidence="19">
    <location>
        <begin position="237"/>
        <end position="253"/>
    </location>
</feature>
<evidence type="ECO:0000256" key="11">
    <source>
        <dbReference type="ARBA" id="ARBA00023049"/>
    </source>
</evidence>
<feature type="binding site" evidence="16 18">
    <location>
        <position position="448"/>
    </location>
    <ligand>
        <name>Zn(2+)</name>
        <dbReference type="ChEBI" id="CHEBI:29105"/>
        <note>catalytic</note>
    </ligand>
</feature>
<feature type="disulfide bond" evidence="17">
    <location>
        <begin position="619"/>
        <end position="631"/>
    </location>
</feature>
<feature type="disulfide bond" evidence="17">
    <location>
        <begin position="542"/>
        <end position="576"/>
    </location>
</feature>
<evidence type="ECO:0000256" key="19">
    <source>
        <dbReference type="SAM" id="MobiDB-lite"/>
    </source>
</evidence>
<evidence type="ECO:0000313" key="21">
    <source>
        <dbReference type="Ensembl" id="ENSEBUP00000020026.1"/>
    </source>
</evidence>
<dbReference type="FunFam" id="2.20.100.10:FF:000006">
    <property type="entry name" value="A disintegrin and metalloproteinase with thrombospondin motifs 1"/>
    <property type="match status" value="1"/>
</dbReference>
<feature type="compositionally biased region" description="Basic and acidic residues" evidence="19">
    <location>
        <begin position="269"/>
        <end position="278"/>
    </location>
</feature>
<feature type="compositionally biased region" description="Polar residues" evidence="19">
    <location>
        <begin position="226"/>
        <end position="236"/>
    </location>
</feature>
<evidence type="ECO:0000256" key="10">
    <source>
        <dbReference type="ARBA" id="ARBA00022833"/>
    </source>
</evidence>
<reference evidence="21" key="1">
    <citation type="submission" date="2025-08" db="UniProtKB">
        <authorList>
            <consortium name="Ensembl"/>
        </authorList>
    </citation>
    <scope>IDENTIFICATION</scope>
</reference>
<feature type="disulfide bond" evidence="17">
    <location>
        <begin position="604"/>
        <end position="641"/>
    </location>
</feature>
<evidence type="ECO:0000256" key="8">
    <source>
        <dbReference type="ARBA" id="ARBA00022737"/>
    </source>
</evidence>
<dbReference type="FunFam" id="3.40.390.10:FF:000001">
    <property type="entry name" value="A disintegrin and metalloproteinase with thrombospondin motifs 1"/>
    <property type="match status" value="1"/>
</dbReference>
<dbReference type="InterPro" id="IPR013273">
    <property type="entry name" value="ADAMTS/ADAMTS-like"/>
</dbReference>
<feature type="binding site" evidence="16">
    <location>
        <position position="297"/>
    </location>
    <ligand>
        <name>Ca(2+)</name>
        <dbReference type="ChEBI" id="CHEBI:29108"/>
        <label>1</label>
    </ligand>
</feature>
<dbReference type="Pfam" id="PF19236">
    <property type="entry name" value="ADAMTS_CR_3"/>
    <property type="match status" value="1"/>
</dbReference>
<dbReference type="InterPro" id="IPR010294">
    <property type="entry name" value="ADAMTS_spacer1"/>
</dbReference>
<feature type="disulfide bond" evidence="17">
    <location>
        <begin position="454"/>
        <end position="482"/>
    </location>
</feature>
<evidence type="ECO:0000256" key="17">
    <source>
        <dbReference type="PIRSR" id="PIRSR613273-3"/>
    </source>
</evidence>
<dbReference type="SMART" id="SM00209">
    <property type="entry name" value="TSP1"/>
    <property type="match status" value="10"/>
</dbReference>
<keyword evidence="22" id="KW-1185">Reference proteome</keyword>
<dbReference type="GO" id="GO:0046872">
    <property type="term" value="F:metal ion binding"/>
    <property type="evidence" value="ECO:0007669"/>
    <property type="project" value="UniProtKB-KW"/>
</dbReference>
<dbReference type="Pfam" id="PF00090">
    <property type="entry name" value="TSP_1"/>
    <property type="match status" value="1"/>
</dbReference>
<dbReference type="Gene3D" id="3.40.390.10">
    <property type="entry name" value="Collagenase (Catalytic Domain)"/>
    <property type="match status" value="1"/>
</dbReference>
<feature type="binding site" evidence="16">
    <location>
        <position position="501"/>
    </location>
    <ligand>
        <name>Ca(2+)</name>
        <dbReference type="ChEBI" id="CHEBI:29108"/>
        <label>2</label>
    </ligand>
</feature>
<evidence type="ECO:0000256" key="12">
    <source>
        <dbReference type="ARBA" id="ARBA00023145"/>
    </source>
</evidence>
<feature type="disulfide bond" evidence="17">
    <location>
        <begin position="525"/>
        <end position="547"/>
    </location>
</feature>
<sequence>MVVVDLFVRRTMQWLLWIVAMRVLSGSVAWTPATSHLHPHQETFLKQLKAYEIVTPIRLDDAGEPYPEEVHFTRQRRSPGRAHGLPNRTHYRLAAFGTEFHLNLTADASFIAPAYRLVRSVAPNNSTLAGASELEENEYFQDEEETLANEDVRHCFYSGHVNGRIKDVAVLSLCAGLLGTFQTRMGDYFVEPLLLKDAWLGEAAEERSKAHVLYRHDALRSRHTHSTQPTCHTKGNLTKHHPLQHKARKHRGFGSHSRNSKTPSHHRQAPKELPHRTEVSPARRRQKRFMSYPRYVEVMVAMDSQMEQHHGRNLQHYILTLIAIVASIFRDPSIGNQVNIVLVKLIVIHSKQQGPSISFNAAKTLSSFCIWQQDQNNHDDNHHDHYDTAILITREDICRAQNKCDTLGLAEVGTICDPYRSCSINEDNGLSTAFTIAHELGHVFNMPHDDNYKCREAGLKKQFHVMAPTLNYNTNPWTWSSCSRKYISEFLDTGYGECLLDEPRARPYDLPQRSAGQLFDANRQCELMFGPGSQVCPYMKQCKRLWCSSAAGTHRGCRTQHMPLADGTDCGAGMHCWHGMCVPREPEMQPVNGAWGMWAPFSACSRTCGSGIRSSMRQCDNPQPRQGGQYCIGRHTRFRSCNTEACVQGLGFREQQCSTYDGKHFNINGLPTNTHWVPKYSGILQKDRCKLFCRVASTTAYYQLRDRVIDGTPCDPGSTDVCVQGLCRQAGCDHVLGSKVRRDKCGVCGGDNTLCHTVSGTFNTVYYGYNEVVKIPAGATNIDVRQQSFSGGSDDDNYMALKTSQGEFVLNGDFVVSVYKREVKVRGAVLEYSGSDNAVERINCTERIDEDIFLMVLAVGKLFGPDIRYSFSIPAANKVERYMWDANGEWTDCSKICQGEQTRRLLCVRESDHTIVSRKHCSHLRRPVPPFQPCNTDCKVRWEVGERGECSSRCGPGQRVLEVLCIRYDLDQRNQAVMKDEVCKHLTRPSNREACDGDCHHAAWQFSAWSQCSRNCGGGSRSRDAACVDNSGQRVADNECSLQLQLNVETCGQGPCPEWVTSSWSECMVTCGRGLQRRGVSCRLSDETWRDAMCDYDSRPESTRPCKLPDCALWQVGSWGECSVTCGHGYNLRAVRCFAGGYSQELDDDKCNAATRPTDTQNCQINPCTPVSNGIASGTEPQQTQWRFGSWTQCTASCGEGSRKRYVSCRDPHGGVASETQCAHMQRPSETEVCMVAPCGRWQAGEWSPCSASCGQGQVTRQVQCLSAAHRPLDESECSREDKPVRSRDCSGPPCLSPHHDFAQPPFDDSGGEAEPGRLGFRQWRTGPWGACSSTCVGGFQQRVVVCQDKAGRIAHHCPEAEQPEEIRICQAGPCPHWNYGSWSECSKSCGGGLRSRMVVCQLPSGMQLPDQSCEVLERPPNLKRCISHPCSRSPHAHSFWPSWRP</sequence>
<feature type="binding site" description="in inhibited form" evidence="16">
    <location>
        <position position="231"/>
    </location>
    <ligand>
        <name>Zn(2+)</name>
        <dbReference type="ChEBI" id="CHEBI:29105"/>
        <note>catalytic</note>
    </ligand>
</feature>
<dbReference type="Pfam" id="PF05986">
    <property type="entry name" value="ADAMTS_spacer1"/>
    <property type="match status" value="1"/>
</dbReference>
<dbReference type="FunFam" id="2.20.100.10:FF:000005">
    <property type="entry name" value="ADAM metallopeptidase with thrombospondin type 1 motif 9"/>
    <property type="match status" value="4"/>
</dbReference>
<feature type="binding site" evidence="16">
    <location>
        <position position="297"/>
    </location>
    <ligand>
        <name>Ca(2+)</name>
        <dbReference type="ChEBI" id="CHEBI:29108"/>
        <label>2</label>
    </ligand>
</feature>
<feature type="binding site" evidence="16">
    <location>
        <position position="498"/>
    </location>
    <ligand>
        <name>Ca(2+)</name>
        <dbReference type="ChEBI" id="CHEBI:29108"/>
        <label>1</label>
    </ligand>
</feature>
<dbReference type="InterPro" id="IPR050439">
    <property type="entry name" value="ADAMTS_ADAMTS-like"/>
</dbReference>
<dbReference type="PANTHER" id="PTHR13723">
    <property type="entry name" value="ADAMTS A DISINTEGRIN AND METALLOPROTEASE WITH THROMBOSPONDIN MOTIFS PROTEASE"/>
    <property type="match status" value="1"/>
</dbReference>
<evidence type="ECO:0000256" key="15">
    <source>
        <dbReference type="PIRSR" id="PIRSR613273-1"/>
    </source>
</evidence>
<evidence type="ECO:0000256" key="3">
    <source>
        <dbReference type="ARBA" id="ARBA00022530"/>
    </source>
</evidence>
<keyword evidence="2" id="KW-0964">Secreted</keyword>
<evidence type="ECO:0000256" key="9">
    <source>
        <dbReference type="ARBA" id="ARBA00022801"/>
    </source>
</evidence>
<dbReference type="InterPro" id="IPR000884">
    <property type="entry name" value="TSP1_rpt"/>
</dbReference>
<dbReference type="Pfam" id="PF01562">
    <property type="entry name" value="Pep_M12B_propep"/>
    <property type="match status" value="1"/>
</dbReference>
<evidence type="ECO:0000256" key="18">
    <source>
        <dbReference type="PROSITE-ProRule" id="PRU00276"/>
    </source>
</evidence>
<feature type="disulfide bond" evidence="17">
    <location>
        <begin position="608"/>
        <end position="646"/>
    </location>
</feature>
<evidence type="ECO:0000256" key="5">
    <source>
        <dbReference type="ARBA" id="ARBA00022685"/>
    </source>
</evidence>
<evidence type="ECO:0000256" key="13">
    <source>
        <dbReference type="ARBA" id="ARBA00023157"/>
    </source>
</evidence>
<dbReference type="FunFam" id="2.60.120.830:FF:000001">
    <property type="entry name" value="A disintegrin and metalloproteinase with thrombospondin motifs 1"/>
    <property type="match status" value="1"/>
</dbReference>
<comment type="cofactor">
    <cofactor evidence="16">
        <name>Zn(2+)</name>
        <dbReference type="ChEBI" id="CHEBI:29105"/>
    </cofactor>
    <text evidence="16">Binds 1 zinc ion per subunit.</text>
</comment>
<organism evidence="21 22">
    <name type="scientific">Eptatretus burgeri</name>
    <name type="common">Inshore hagfish</name>
    <dbReference type="NCBI Taxonomy" id="7764"/>
    <lineage>
        <taxon>Eukaryota</taxon>
        <taxon>Metazoa</taxon>
        <taxon>Chordata</taxon>
        <taxon>Craniata</taxon>
        <taxon>Vertebrata</taxon>
        <taxon>Cyclostomata</taxon>
        <taxon>Myxini</taxon>
        <taxon>Myxiniformes</taxon>
        <taxon>Myxinidae</taxon>
        <taxon>Eptatretinae</taxon>
        <taxon>Eptatretus</taxon>
    </lineage>
</organism>
<protein>
    <submittedName>
        <fullName evidence="21">ADAM metallopeptidase with thrombospondin type 1 motif 20</fullName>
    </submittedName>
</protein>
<keyword evidence="3" id="KW-0272">Extracellular matrix</keyword>
<feature type="disulfide bond" evidence="17">
    <location>
        <begin position="570"/>
        <end position="581"/>
    </location>
</feature>
<dbReference type="Proteomes" id="UP000694388">
    <property type="component" value="Unplaced"/>
</dbReference>
<dbReference type="PRINTS" id="PR01857">
    <property type="entry name" value="ADAMTSFAMILY"/>
</dbReference>
<dbReference type="PROSITE" id="PS50215">
    <property type="entry name" value="ADAM_MEPRO"/>
    <property type="match status" value="1"/>
</dbReference>
<dbReference type="InterPro" id="IPR002870">
    <property type="entry name" value="Peptidase_M12B_N"/>
</dbReference>
<feature type="disulfide bond" evidence="17">
    <location>
        <begin position="416"/>
        <end position="498"/>
    </location>
</feature>
<dbReference type="GO" id="GO:0030198">
    <property type="term" value="P:extracellular matrix organization"/>
    <property type="evidence" value="ECO:0007669"/>
    <property type="project" value="InterPro"/>
</dbReference>
<name>A0A8C4QTI6_EPTBU</name>
<keyword evidence="16" id="KW-0106">Calcium</keyword>
<evidence type="ECO:0000259" key="20">
    <source>
        <dbReference type="PROSITE" id="PS50215"/>
    </source>
</evidence>
<keyword evidence="10 16" id="KW-0862">Zinc</keyword>
<dbReference type="PROSITE" id="PS50092">
    <property type="entry name" value="TSP1"/>
    <property type="match status" value="9"/>
</dbReference>
<keyword evidence="11" id="KW-0482">Metalloprotease</keyword>
<feature type="disulfide bond" evidence="17">
    <location>
        <begin position="369"/>
        <end position="422"/>
    </location>
</feature>
<dbReference type="InterPro" id="IPR041645">
    <property type="entry name" value="ADAMTS_CR_2"/>
</dbReference>
<dbReference type="GO" id="GO:0031012">
    <property type="term" value="C:extracellular matrix"/>
    <property type="evidence" value="ECO:0007669"/>
    <property type="project" value="TreeGrafter"/>
</dbReference>
<evidence type="ECO:0000256" key="2">
    <source>
        <dbReference type="ARBA" id="ARBA00022525"/>
    </source>
</evidence>
<keyword evidence="7" id="KW-0732">Signal</keyword>
<keyword evidence="6 16" id="KW-0479">Metal-binding</keyword>
<dbReference type="Pfam" id="PF01421">
    <property type="entry name" value="Reprolysin"/>
    <property type="match status" value="1"/>
</dbReference>
<comment type="caution">
    <text evidence="18">Lacks conserved residue(s) required for the propagation of feature annotation.</text>
</comment>
<feature type="binding site" evidence="16">
    <location>
        <position position="387"/>
    </location>
    <ligand>
        <name>Ca(2+)</name>
        <dbReference type="ChEBI" id="CHEBI:29108"/>
        <label>1</label>
    </ligand>
</feature>
<reference evidence="21" key="2">
    <citation type="submission" date="2025-09" db="UniProtKB">
        <authorList>
            <consortium name="Ensembl"/>
        </authorList>
    </citation>
    <scope>IDENTIFICATION</scope>
</reference>
<keyword evidence="14" id="KW-0325">Glycoprotein</keyword>
<evidence type="ECO:0000256" key="16">
    <source>
        <dbReference type="PIRSR" id="PIRSR613273-2"/>
    </source>
</evidence>
<dbReference type="Pfam" id="PF17771">
    <property type="entry name" value="ADAMTS_CR_2"/>
    <property type="match status" value="1"/>
</dbReference>
<dbReference type="SUPFAM" id="SSF82895">
    <property type="entry name" value="TSP-1 type 1 repeat"/>
    <property type="match status" value="9"/>
</dbReference>
<evidence type="ECO:0000313" key="22">
    <source>
        <dbReference type="Proteomes" id="UP000694388"/>
    </source>
</evidence>
<evidence type="ECO:0000256" key="6">
    <source>
        <dbReference type="ARBA" id="ARBA00022723"/>
    </source>
</evidence>
<dbReference type="Gene3D" id="2.60.120.830">
    <property type="match status" value="1"/>
</dbReference>
<feature type="binding site" evidence="16">
    <location>
        <position position="501"/>
    </location>
    <ligand>
        <name>Ca(2+)</name>
        <dbReference type="ChEBI" id="CHEBI:29108"/>
        <label>1</label>
    </ligand>
</feature>
<evidence type="ECO:0000256" key="4">
    <source>
        <dbReference type="ARBA" id="ARBA00022670"/>
    </source>
</evidence>
<accession>A0A8C4QTI6</accession>
<keyword evidence="8" id="KW-0677">Repeat</keyword>
<dbReference type="GO" id="GO:0004222">
    <property type="term" value="F:metalloendopeptidase activity"/>
    <property type="evidence" value="ECO:0007669"/>
    <property type="project" value="InterPro"/>
</dbReference>
<evidence type="ECO:0000256" key="14">
    <source>
        <dbReference type="ARBA" id="ARBA00023180"/>
    </source>
</evidence>
<dbReference type="InterPro" id="IPR045371">
    <property type="entry name" value="ADAMTS_CR_3"/>
</dbReference>
<proteinExistence type="predicted"/>
<dbReference type="PANTHER" id="PTHR13723:SF278">
    <property type="entry name" value="ADAM METALLOPEPTIDASE WITH THROMBOSPONDIN TYPE 1 MOTIF A, ISOFORM B"/>
    <property type="match status" value="1"/>
</dbReference>
<keyword evidence="9" id="KW-0378">Hydrolase</keyword>
<dbReference type="InterPro" id="IPR001590">
    <property type="entry name" value="Peptidase_M12B"/>
</dbReference>
<dbReference type="Gene3D" id="3.40.1620.60">
    <property type="match status" value="1"/>
</dbReference>
<keyword evidence="13 17" id="KW-1015">Disulfide bond</keyword>
<feature type="active site" evidence="15 18">
    <location>
        <position position="439"/>
    </location>
</feature>
<dbReference type="Ensembl" id="ENSEBUT00000020601.1">
    <property type="protein sequence ID" value="ENSEBUP00000020026.1"/>
    <property type="gene ID" value="ENSEBUG00000012433.1"/>
</dbReference>
<dbReference type="CDD" id="cd04273">
    <property type="entry name" value="ZnMc_ADAMTS_like"/>
    <property type="match status" value="1"/>
</dbReference>
<comment type="subcellular location">
    <subcellularLocation>
        <location evidence="1">Secreted</location>
        <location evidence="1">Extracellular space</location>
        <location evidence="1">Extracellular matrix</location>
    </subcellularLocation>
</comment>
<dbReference type="GO" id="GO:0006508">
    <property type="term" value="P:proteolysis"/>
    <property type="evidence" value="ECO:0007669"/>
    <property type="project" value="UniProtKB-KW"/>
</dbReference>
<feature type="disulfide bond" evidence="17">
    <location>
        <begin position="536"/>
        <end position="557"/>
    </location>
</feature>
<dbReference type="InterPro" id="IPR036383">
    <property type="entry name" value="TSP1_rpt_sf"/>
</dbReference>